<dbReference type="InterPro" id="IPR033932">
    <property type="entry name" value="YtcJ-like"/>
</dbReference>
<dbReference type="PANTHER" id="PTHR22642:SF2">
    <property type="entry name" value="PROTEIN LONG AFTER FAR-RED 3"/>
    <property type="match status" value="1"/>
</dbReference>
<dbReference type="SUPFAM" id="SSF51338">
    <property type="entry name" value="Composite domain of metallo-dependent hydrolases"/>
    <property type="match status" value="1"/>
</dbReference>
<gene>
    <name evidence="2" type="ORF">KIH27_01490</name>
</gene>
<dbReference type="Proteomes" id="UP001519535">
    <property type="component" value="Unassembled WGS sequence"/>
</dbReference>
<comment type="caution">
    <text evidence="2">The sequence shown here is derived from an EMBL/GenBank/DDBJ whole genome shotgun (WGS) entry which is preliminary data.</text>
</comment>
<dbReference type="InterPro" id="IPR006311">
    <property type="entry name" value="TAT_signal"/>
</dbReference>
<dbReference type="RefSeq" id="WP_214091123.1">
    <property type="nucleotide sequence ID" value="NZ_JAHCLR010000001.1"/>
</dbReference>
<feature type="domain" description="Amidohydrolase 3" evidence="1">
    <location>
        <begin position="80"/>
        <end position="571"/>
    </location>
</feature>
<dbReference type="PROSITE" id="PS51257">
    <property type="entry name" value="PROKAR_LIPOPROTEIN"/>
    <property type="match status" value="1"/>
</dbReference>
<evidence type="ECO:0000313" key="2">
    <source>
        <dbReference type="EMBL" id="MBS9532258.1"/>
    </source>
</evidence>
<dbReference type="Gene3D" id="3.20.20.140">
    <property type="entry name" value="Metal-dependent hydrolases"/>
    <property type="match status" value="1"/>
</dbReference>
<dbReference type="InterPro" id="IPR011059">
    <property type="entry name" value="Metal-dep_hydrolase_composite"/>
</dbReference>
<dbReference type="Gene3D" id="3.10.310.70">
    <property type="match status" value="1"/>
</dbReference>
<reference evidence="2 3" key="1">
    <citation type="submission" date="2021-05" db="EMBL/GenBank/DDBJ databases">
        <title>Mycobacterium acidophilum sp. nov., an extremely acid-tolerant member of the genus Mycobacterium.</title>
        <authorList>
            <person name="Xia J."/>
        </authorList>
    </citation>
    <scope>NUCLEOTIDE SEQUENCE [LARGE SCALE GENOMIC DNA]</scope>
    <source>
        <strain evidence="2 3">M1</strain>
    </source>
</reference>
<dbReference type="Pfam" id="PF07969">
    <property type="entry name" value="Amidohydro_3"/>
    <property type="match status" value="1"/>
</dbReference>
<keyword evidence="3" id="KW-1185">Reference proteome</keyword>
<sequence length="576" mass="61414">MSASRRRFLTGLAVAAAGTAVSGCWPRHDNGGADLIFLGGPVVTVTPWAPEVQALAVTGGRISAVGSKESVLNQRGSRTKIVDLRGRALLPAFIEPHGHPFEMGTTLAPPAIDVRPFTVRTADGVFGKLSEAIADTAKGQPILLNGVDPLLQTGLQPFTRTELDRLAPNNPVVIISNSGHAAYGNSAAFAAAGITDSTPNPTGAQYLHGPDGKLTGEVREAAALMALTAPFSGAIMANAGDNLRWAYSQLARAGIATASEHSYEADSQRDVFWKLAQDPDCAVRVRAYEIGTPELADDPNNARGRRAGADVLFSKIGMKLWADGSPWQGNIFTTFPYLTNPTTATMDLGPGHRGAMNYSPEQIQELASGFMKQGWQVSCHVHGDAAIDVVLDAFEKSNAQPVLRPRLEHVGAMRPDQFQRAAAMGVTPSLFIEHIYYWGDVLVDKLFGPDHGAHWMSARSAFDAGLKASFHNDGTVTPPDPIGNIATAVNRTAKGSGRVLAPEQRIGVDDAIRAQTLNAAWQLHVDTETGSLEPGKYADLVVLSGNPRRVPPQELREIGVEATYLMGRQTYGKKLA</sequence>
<evidence type="ECO:0000313" key="3">
    <source>
        <dbReference type="Proteomes" id="UP001519535"/>
    </source>
</evidence>
<organism evidence="2 3">
    <name type="scientific">Mycolicibacter acidiphilus</name>
    <dbReference type="NCBI Taxonomy" id="2835306"/>
    <lineage>
        <taxon>Bacteria</taxon>
        <taxon>Bacillati</taxon>
        <taxon>Actinomycetota</taxon>
        <taxon>Actinomycetes</taxon>
        <taxon>Mycobacteriales</taxon>
        <taxon>Mycobacteriaceae</taxon>
        <taxon>Mycolicibacter</taxon>
    </lineage>
</organism>
<dbReference type="EMBL" id="JAHCLR010000001">
    <property type="protein sequence ID" value="MBS9532258.1"/>
    <property type="molecule type" value="Genomic_DNA"/>
</dbReference>
<evidence type="ECO:0000259" key="1">
    <source>
        <dbReference type="Pfam" id="PF07969"/>
    </source>
</evidence>
<dbReference type="Gene3D" id="2.30.40.10">
    <property type="entry name" value="Urease, subunit C, domain 1"/>
    <property type="match status" value="1"/>
</dbReference>
<dbReference type="PANTHER" id="PTHR22642">
    <property type="entry name" value="IMIDAZOLONEPROPIONASE"/>
    <property type="match status" value="1"/>
</dbReference>
<name>A0ABS5RD97_9MYCO</name>
<dbReference type="CDD" id="cd01300">
    <property type="entry name" value="YtcJ_like"/>
    <property type="match status" value="1"/>
</dbReference>
<dbReference type="InterPro" id="IPR013108">
    <property type="entry name" value="Amidohydro_3"/>
</dbReference>
<dbReference type="InterPro" id="IPR032466">
    <property type="entry name" value="Metal_Hydrolase"/>
</dbReference>
<protein>
    <submittedName>
        <fullName evidence="2">Amidohydrolase family protein</fullName>
    </submittedName>
</protein>
<accession>A0ABS5RD97</accession>
<dbReference type="SUPFAM" id="SSF51556">
    <property type="entry name" value="Metallo-dependent hydrolases"/>
    <property type="match status" value="1"/>
</dbReference>
<proteinExistence type="predicted"/>
<dbReference type="PROSITE" id="PS51318">
    <property type="entry name" value="TAT"/>
    <property type="match status" value="1"/>
</dbReference>